<dbReference type="AlphaFoldDB" id="A0A7W9Q6N2"/>
<evidence type="ECO:0000313" key="3">
    <source>
        <dbReference type="Proteomes" id="UP000588098"/>
    </source>
</evidence>
<evidence type="ECO:0000256" key="1">
    <source>
        <dbReference type="SAM" id="MobiDB-lite"/>
    </source>
</evidence>
<protein>
    <submittedName>
        <fullName evidence="2">Uncharacterized protein</fullName>
    </submittedName>
</protein>
<feature type="region of interest" description="Disordered" evidence="1">
    <location>
        <begin position="1"/>
        <end position="71"/>
    </location>
</feature>
<reference evidence="2 3" key="1">
    <citation type="submission" date="2020-08" db="EMBL/GenBank/DDBJ databases">
        <title>Genomic Encyclopedia of Type Strains, Phase III (KMG-III): the genomes of soil and plant-associated and newly described type strains.</title>
        <authorList>
            <person name="Whitman W."/>
        </authorList>
    </citation>
    <scope>NUCLEOTIDE SEQUENCE [LARGE SCALE GENOMIC DNA]</scope>
    <source>
        <strain evidence="2 3">CECT 8305</strain>
    </source>
</reference>
<organism evidence="2 3">
    <name type="scientific">Streptomyces zagrosensis</name>
    <dbReference type="NCBI Taxonomy" id="1042984"/>
    <lineage>
        <taxon>Bacteria</taxon>
        <taxon>Bacillati</taxon>
        <taxon>Actinomycetota</taxon>
        <taxon>Actinomycetes</taxon>
        <taxon>Kitasatosporales</taxon>
        <taxon>Streptomycetaceae</taxon>
        <taxon>Streptomyces</taxon>
    </lineage>
</organism>
<comment type="caution">
    <text evidence="2">The sequence shown here is derived from an EMBL/GenBank/DDBJ whole genome shotgun (WGS) entry which is preliminary data.</text>
</comment>
<accession>A0A7W9Q6N2</accession>
<sequence>MMGSPVGTGCPGTMSASGFPAPAGALGTAWFPDLPGSGHARRPDRPRNFEDQAPGATRTQAMRTTRRAMRV</sequence>
<proteinExistence type="predicted"/>
<dbReference type="Proteomes" id="UP000588098">
    <property type="component" value="Unassembled WGS sequence"/>
</dbReference>
<keyword evidence="3" id="KW-1185">Reference proteome</keyword>
<feature type="compositionally biased region" description="Basic and acidic residues" evidence="1">
    <location>
        <begin position="41"/>
        <end position="50"/>
    </location>
</feature>
<evidence type="ECO:0000313" key="2">
    <source>
        <dbReference type="EMBL" id="MBB5933532.1"/>
    </source>
</evidence>
<name>A0A7W9Q6N2_9ACTN</name>
<gene>
    <name evidence="2" type="ORF">FHS42_000550</name>
</gene>
<dbReference type="EMBL" id="JACHJL010000001">
    <property type="protein sequence ID" value="MBB5933532.1"/>
    <property type="molecule type" value="Genomic_DNA"/>
</dbReference>